<dbReference type="Pfam" id="PF03374">
    <property type="entry name" value="ANT"/>
    <property type="match status" value="1"/>
</dbReference>
<evidence type="ECO:0000259" key="1">
    <source>
        <dbReference type="PROSITE" id="PS51301"/>
    </source>
</evidence>
<feature type="domain" description="KilA-N" evidence="1">
    <location>
        <begin position="5"/>
        <end position="113"/>
    </location>
</feature>
<organism evidence="2 3">
    <name type="scientific">Vibrio coralliirubri</name>
    <dbReference type="NCBI Taxonomy" id="1516159"/>
    <lineage>
        <taxon>Bacteria</taxon>
        <taxon>Pseudomonadati</taxon>
        <taxon>Pseudomonadota</taxon>
        <taxon>Gammaproteobacteria</taxon>
        <taxon>Vibrionales</taxon>
        <taxon>Vibrionaceae</taxon>
        <taxon>Vibrio</taxon>
    </lineage>
</organism>
<comment type="caution">
    <text evidence="2">The sequence shown here is derived from an EMBL/GenBank/DDBJ whole genome shotgun (WGS) entry which is preliminary data.</text>
</comment>
<accession>A0AA87C0X7</accession>
<dbReference type="PROSITE" id="PS51301">
    <property type="entry name" value="KILA_N"/>
    <property type="match status" value="1"/>
</dbReference>
<evidence type="ECO:0000313" key="2">
    <source>
        <dbReference type="EMBL" id="CDT72427.1"/>
    </source>
</evidence>
<dbReference type="InterPro" id="IPR017880">
    <property type="entry name" value="KilA_N"/>
</dbReference>
<protein>
    <recommendedName>
        <fullName evidence="1">KilA-N domain-containing protein</fullName>
    </recommendedName>
</protein>
<evidence type="ECO:0000313" key="3">
    <source>
        <dbReference type="Proteomes" id="UP000041625"/>
    </source>
</evidence>
<dbReference type="AlphaFoldDB" id="A0AA87C0X7"/>
<dbReference type="Proteomes" id="UP000041625">
    <property type="component" value="Unassembled WGS sequence"/>
</dbReference>
<dbReference type="Pfam" id="PF04383">
    <property type="entry name" value="KilA-N"/>
    <property type="match status" value="1"/>
</dbReference>
<dbReference type="SMART" id="SM01252">
    <property type="entry name" value="KilA-N"/>
    <property type="match status" value="1"/>
</dbReference>
<sequence length="271" mass="30681">MRNEQVNILTPNQMPVIAGIDIRVDDMGRYNLNNLHRASGFGSNKAPAQWLRTQQAKEIVREVTDMQICTSPLNIIKGGKSQGTFAHELIAVSFAGWLSPRFQLTVNQAFLDSKQAERPELTTTEILEIALEASKERDVLRVENKEQAEKIEGLENLFKGGLTAPQFGRMLNGINVQRINAFLVELGWVYRERGKKSGYRVASYARDNYMTEKENVISMHGYDSFVTATPILLQKGATKLYELYLKGKLPMKKNWDSEYTHLKLSKELVAA</sequence>
<proteinExistence type="predicted"/>
<dbReference type="EMBL" id="CCKJ01000034">
    <property type="protein sequence ID" value="CDT72427.1"/>
    <property type="molecule type" value="Genomic_DNA"/>
</dbReference>
<keyword evidence="3" id="KW-1185">Reference proteome</keyword>
<dbReference type="RefSeq" id="WP_050650689.1">
    <property type="nucleotide sequence ID" value="NZ_LK933977.1"/>
</dbReference>
<reference evidence="2 3" key="1">
    <citation type="submission" date="2014-06" db="EMBL/GenBank/DDBJ databases">
        <authorList>
            <person name="Le Roux F."/>
        </authorList>
    </citation>
    <scope>NUCLEOTIDE SEQUENCE [LARGE SCALE GENOMIC DNA]</scope>
    <source>
        <strain evidence="2 3">J2-31</strain>
    </source>
</reference>
<dbReference type="InterPro" id="IPR005039">
    <property type="entry name" value="Ant_C"/>
</dbReference>
<dbReference type="InterPro" id="IPR018004">
    <property type="entry name" value="KilA/APSES_HTH"/>
</dbReference>
<name>A0AA87C0X7_9VIBR</name>
<dbReference type="GO" id="GO:0003677">
    <property type="term" value="F:DNA binding"/>
    <property type="evidence" value="ECO:0007669"/>
    <property type="project" value="InterPro"/>
</dbReference>
<gene>
    <name evidence="2" type="ORF">VCR31J2_1290182</name>
</gene>